<sequence>MSTNVEKFVETTEKPQRDADIDESLYPKMAKDRAVGPLNYIFMWIGDGVNLGNMTLGASLVVAGMATLNIFQTFAAAIIAIGIISTVFALNDRLGYKTGVPYVIQLRMSFGVKGSIISSLCRGIPAIVWYGFQSWVGATALNEIAKIVSGGSFDHIAICFIVLQLVQIGLSMYGFHAIKWVESLTSIIIMLALLYVFVVLLSSHSHVIAEKWVHAKGSWGLPFFSFIMMFMGNYAAIFLSAADYSRELKTGISDAKRGLLYFLPIFIAYGMTLTIGAMLASATGISNPVKAFAEVVNNPYITVFVSAFIVIGVVAVNLVANIVPPTYVITLLTKLKFKPAVVLTGLLSLGAFPWVLVQDSSAKGLDMFILIYSAFLGPIVSILLIEYYILRKQKVNVSELYDIDGLFAGYNPAAVIAMFIGAGAAFIKVELAWIIGAVVAGIAYICLTKFAFKNSTFKMGTIFEQETIKQTRLTKNEINWSGRP</sequence>
<gene>
    <name evidence="7" type="ORF">G4D61_00980</name>
</gene>
<evidence type="ECO:0000256" key="3">
    <source>
        <dbReference type="ARBA" id="ARBA00022692"/>
    </source>
</evidence>
<keyword evidence="5 6" id="KW-0472">Membrane</keyword>
<keyword evidence="8" id="KW-1185">Reference proteome</keyword>
<dbReference type="RefSeq" id="WP_052137935.1">
    <property type="nucleotide sequence ID" value="NZ_JAAIWK010000001.1"/>
</dbReference>
<dbReference type="Pfam" id="PF02133">
    <property type="entry name" value="Transp_cyt_pur"/>
    <property type="match status" value="1"/>
</dbReference>
<dbReference type="PANTHER" id="PTHR30618">
    <property type="entry name" value="NCS1 FAMILY PURINE/PYRIMIDINE TRANSPORTER"/>
    <property type="match status" value="1"/>
</dbReference>
<evidence type="ECO:0000256" key="1">
    <source>
        <dbReference type="ARBA" id="ARBA00004141"/>
    </source>
</evidence>
<reference evidence="7 8" key="1">
    <citation type="submission" date="2020-02" db="EMBL/GenBank/DDBJ databases">
        <authorList>
            <person name="Feng H."/>
        </authorList>
    </citation>
    <scope>NUCLEOTIDE SEQUENCE [LARGE SCALE GENOMIC DNA]</scope>
    <source>
        <strain evidence="7 8">Gsoil 114</strain>
    </source>
</reference>
<name>A0A6M0P1N1_9BACI</name>
<dbReference type="GO" id="GO:0015205">
    <property type="term" value="F:nucleobase transmembrane transporter activity"/>
    <property type="evidence" value="ECO:0007669"/>
    <property type="project" value="TreeGrafter"/>
</dbReference>
<keyword evidence="3 6" id="KW-0812">Transmembrane</keyword>
<evidence type="ECO:0000313" key="7">
    <source>
        <dbReference type="EMBL" id="NEY18542.1"/>
    </source>
</evidence>
<feature type="transmembrane region" description="Helical" evidence="6">
    <location>
        <begin position="70"/>
        <end position="90"/>
    </location>
</feature>
<organism evidence="7 8">
    <name type="scientific">Heyndrickxia ginsengihumi</name>
    <dbReference type="NCBI Taxonomy" id="363870"/>
    <lineage>
        <taxon>Bacteria</taxon>
        <taxon>Bacillati</taxon>
        <taxon>Bacillota</taxon>
        <taxon>Bacilli</taxon>
        <taxon>Bacillales</taxon>
        <taxon>Bacillaceae</taxon>
        <taxon>Heyndrickxia</taxon>
    </lineage>
</organism>
<evidence type="ECO:0000313" key="8">
    <source>
        <dbReference type="Proteomes" id="UP000476934"/>
    </source>
</evidence>
<feature type="transmembrane region" description="Helical" evidence="6">
    <location>
        <begin position="300"/>
        <end position="320"/>
    </location>
</feature>
<comment type="similarity">
    <text evidence="2">Belongs to the purine-cytosine permease (2.A.39) family.</text>
</comment>
<dbReference type="InterPro" id="IPR045225">
    <property type="entry name" value="Uracil/uridine/allantoin_perm"/>
</dbReference>
<feature type="transmembrane region" description="Helical" evidence="6">
    <location>
        <begin position="340"/>
        <end position="357"/>
    </location>
</feature>
<feature type="transmembrane region" description="Helical" evidence="6">
    <location>
        <begin position="110"/>
        <end position="132"/>
    </location>
</feature>
<feature type="transmembrane region" description="Helical" evidence="6">
    <location>
        <begin position="219"/>
        <end position="239"/>
    </location>
</feature>
<feature type="transmembrane region" description="Helical" evidence="6">
    <location>
        <begin position="38"/>
        <end position="64"/>
    </location>
</feature>
<feature type="transmembrane region" description="Helical" evidence="6">
    <location>
        <begin position="152"/>
        <end position="175"/>
    </location>
</feature>
<dbReference type="EMBL" id="JAAIWK010000001">
    <property type="protein sequence ID" value="NEY18542.1"/>
    <property type="molecule type" value="Genomic_DNA"/>
</dbReference>
<feature type="transmembrane region" description="Helical" evidence="6">
    <location>
        <begin position="433"/>
        <end position="452"/>
    </location>
</feature>
<comment type="subcellular location">
    <subcellularLocation>
        <location evidence="1">Membrane</location>
        <topology evidence="1">Multi-pass membrane protein</topology>
    </subcellularLocation>
</comment>
<accession>A0A6M0P1N1</accession>
<reference evidence="7 8" key="2">
    <citation type="submission" date="2020-03" db="EMBL/GenBank/DDBJ databases">
        <title>Bacillus aquiflavi sp. nov., isolated from yellow water of strong flavor Chinese baijiu in Yibin region of China.</title>
        <authorList>
            <person name="Xie J."/>
        </authorList>
    </citation>
    <scope>NUCLEOTIDE SEQUENCE [LARGE SCALE GENOMIC DNA]</scope>
    <source>
        <strain evidence="7 8">Gsoil 114</strain>
    </source>
</reference>
<dbReference type="Gene3D" id="1.10.4160.10">
    <property type="entry name" value="Hydantoin permease"/>
    <property type="match status" value="1"/>
</dbReference>
<feature type="transmembrane region" description="Helical" evidence="6">
    <location>
        <begin position="259"/>
        <end position="280"/>
    </location>
</feature>
<keyword evidence="4 6" id="KW-1133">Transmembrane helix</keyword>
<dbReference type="PANTHER" id="PTHR30618:SF0">
    <property type="entry name" value="PURINE-URACIL PERMEASE NCS1"/>
    <property type="match status" value="1"/>
</dbReference>
<evidence type="ECO:0000256" key="2">
    <source>
        <dbReference type="ARBA" id="ARBA00008974"/>
    </source>
</evidence>
<feature type="transmembrane region" description="Helical" evidence="6">
    <location>
        <begin position="410"/>
        <end position="427"/>
    </location>
</feature>
<evidence type="ECO:0000256" key="4">
    <source>
        <dbReference type="ARBA" id="ARBA00022989"/>
    </source>
</evidence>
<dbReference type="OrthoDB" id="9780088at2"/>
<protein>
    <submittedName>
        <fullName evidence="7">Allantoin permease</fullName>
    </submittedName>
</protein>
<comment type="caution">
    <text evidence="7">The sequence shown here is derived from an EMBL/GenBank/DDBJ whole genome shotgun (WGS) entry which is preliminary data.</text>
</comment>
<proteinExistence type="inferred from homology"/>
<dbReference type="InterPro" id="IPR001248">
    <property type="entry name" value="Pur-cyt_permease"/>
</dbReference>
<feature type="transmembrane region" description="Helical" evidence="6">
    <location>
        <begin position="187"/>
        <end position="207"/>
    </location>
</feature>
<evidence type="ECO:0000256" key="6">
    <source>
        <dbReference type="SAM" id="Phobius"/>
    </source>
</evidence>
<feature type="transmembrane region" description="Helical" evidence="6">
    <location>
        <begin position="369"/>
        <end position="390"/>
    </location>
</feature>
<dbReference type="AlphaFoldDB" id="A0A6M0P1N1"/>
<dbReference type="CDD" id="cd10323">
    <property type="entry name" value="SLC-NCS1sbd"/>
    <property type="match status" value="1"/>
</dbReference>
<dbReference type="Proteomes" id="UP000476934">
    <property type="component" value="Unassembled WGS sequence"/>
</dbReference>
<evidence type="ECO:0000256" key="5">
    <source>
        <dbReference type="ARBA" id="ARBA00023136"/>
    </source>
</evidence>
<dbReference type="GO" id="GO:0005886">
    <property type="term" value="C:plasma membrane"/>
    <property type="evidence" value="ECO:0007669"/>
    <property type="project" value="TreeGrafter"/>
</dbReference>